<dbReference type="GO" id="GO:0005615">
    <property type="term" value="C:extracellular space"/>
    <property type="evidence" value="ECO:0007669"/>
    <property type="project" value="TreeGrafter"/>
</dbReference>
<dbReference type="SMART" id="SM00407">
    <property type="entry name" value="IGc1"/>
    <property type="match status" value="1"/>
</dbReference>
<dbReference type="InterPro" id="IPR007110">
    <property type="entry name" value="Ig-like_dom"/>
</dbReference>
<keyword evidence="3" id="KW-0967">Endosome</keyword>
<name>A0A7J8CPW2_MOLMO</name>
<evidence type="ECO:0000313" key="12">
    <source>
        <dbReference type="Proteomes" id="UP000550707"/>
    </source>
</evidence>
<keyword evidence="8" id="KW-0812">Transmembrane</keyword>
<sequence length="392" mass="44071">MLLLLPLLFEGILCHGPGTKAAHILGLHHPAAEEPPAFYLLQTSSFANHSWQHTQSSAWVGELQTHRWDNDMGTIVFLRPWSQGNFSEEELKHLQALLQLYFHSFPSQVQELSSQFQLKYPFEIQVLSGCRLHPGKASESFLNAAYQGSDFLSFQDNSWKPSPGAGSLAQNVCKLLNHYRVIKEIMKRILRDTCPQFLAGLLEAGKSELERQVKPEAWVSKGPSPGPGRLLLVCHVSGFFPKSVWVRWMRGQQELPGTQQGEVLPNADTTWYLRVTLNVAAGEATGLTCRVKHSSLRGHDIIIHWDGYPIFLILICLAVLLTLVMLVVADSWIKKQSSNVNICSLHGLRLNVPTKVNIQEARNLGHQLCLAQKSWMKNSFLNKCKISLSKLR</sequence>
<evidence type="ECO:0000256" key="4">
    <source>
        <dbReference type="ARBA" id="ARBA00022859"/>
    </source>
</evidence>
<dbReference type="InterPro" id="IPR036179">
    <property type="entry name" value="Ig-like_dom_sf"/>
</dbReference>
<dbReference type="SUPFAM" id="SSF48726">
    <property type="entry name" value="Immunoglobulin"/>
    <property type="match status" value="1"/>
</dbReference>
<evidence type="ECO:0000256" key="1">
    <source>
        <dbReference type="ARBA" id="ARBA00004251"/>
    </source>
</evidence>
<dbReference type="GO" id="GO:0048006">
    <property type="term" value="P:antigen processing and presentation, endogenous lipid antigen via MHC class Ib"/>
    <property type="evidence" value="ECO:0007669"/>
    <property type="project" value="TreeGrafter"/>
</dbReference>
<feature type="signal peptide" evidence="9">
    <location>
        <begin position="1"/>
        <end position="21"/>
    </location>
</feature>
<keyword evidence="4" id="KW-0391">Immunity</keyword>
<dbReference type="Proteomes" id="UP000550707">
    <property type="component" value="Unassembled WGS sequence"/>
</dbReference>
<reference evidence="11 12" key="1">
    <citation type="journal article" date="2020" name="Nature">
        <title>Six reference-quality genomes reveal evolution of bat adaptations.</title>
        <authorList>
            <person name="Jebb D."/>
            <person name="Huang Z."/>
            <person name="Pippel M."/>
            <person name="Hughes G.M."/>
            <person name="Lavrichenko K."/>
            <person name="Devanna P."/>
            <person name="Winkler S."/>
            <person name="Jermiin L.S."/>
            <person name="Skirmuntt E.C."/>
            <person name="Katzourakis A."/>
            <person name="Burkitt-Gray L."/>
            <person name="Ray D.A."/>
            <person name="Sullivan K.A.M."/>
            <person name="Roscito J.G."/>
            <person name="Kirilenko B.M."/>
            <person name="Davalos L.M."/>
            <person name="Corthals A.P."/>
            <person name="Power M.L."/>
            <person name="Jones G."/>
            <person name="Ransome R.D."/>
            <person name="Dechmann D.K.N."/>
            <person name="Locatelli A.G."/>
            <person name="Puechmaille S.J."/>
            <person name="Fedrigo O."/>
            <person name="Jarvis E.D."/>
            <person name="Hiller M."/>
            <person name="Vernes S.C."/>
            <person name="Myers E.W."/>
            <person name="Teeling E.C."/>
        </authorList>
    </citation>
    <scope>NUCLEOTIDE SEQUENCE [LARGE SCALE GENOMIC DNA]</scope>
    <source>
        <strain evidence="11">MMolMol1</strain>
        <tissue evidence="11">Muscle</tissue>
    </source>
</reference>
<dbReference type="AlphaFoldDB" id="A0A7J8CPW2"/>
<evidence type="ECO:0000256" key="9">
    <source>
        <dbReference type="SAM" id="SignalP"/>
    </source>
</evidence>
<dbReference type="InterPro" id="IPR037055">
    <property type="entry name" value="MHC_I-like_Ag-recog_sf"/>
</dbReference>
<dbReference type="GO" id="GO:0048007">
    <property type="term" value="P:antigen processing and presentation, exogenous lipid antigen via MHC class Ib"/>
    <property type="evidence" value="ECO:0007669"/>
    <property type="project" value="TreeGrafter"/>
</dbReference>
<evidence type="ECO:0000256" key="5">
    <source>
        <dbReference type="ARBA" id="ARBA00023136"/>
    </source>
</evidence>
<keyword evidence="6" id="KW-0325">Glycoprotein</keyword>
<keyword evidence="12" id="KW-1185">Reference proteome</keyword>
<keyword evidence="9" id="KW-0732">Signal</keyword>
<evidence type="ECO:0000256" key="8">
    <source>
        <dbReference type="SAM" id="Phobius"/>
    </source>
</evidence>
<evidence type="ECO:0000256" key="7">
    <source>
        <dbReference type="ARBA" id="ARBA00023319"/>
    </source>
</evidence>
<keyword evidence="7" id="KW-0393">Immunoglobulin domain</keyword>
<dbReference type="EMBL" id="JACASF010000020">
    <property type="protein sequence ID" value="KAF6412876.1"/>
    <property type="molecule type" value="Genomic_DNA"/>
</dbReference>
<dbReference type="CDD" id="cd21029">
    <property type="entry name" value="IgC1_CD1"/>
    <property type="match status" value="1"/>
</dbReference>
<dbReference type="FunFam" id="2.60.40.10:FF:000254">
    <property type="entry name" value="Antigen-presenting glycoprotein CD1d1"/>
    <property type="match status" value="1"/>
</dbReference>
<dbReference type="PROSITE" id="PS50835">
    <property type="entry name" value="IG_LIKE"/>
    <property type="match status" value="1"/>
</dbReference>
<dbReference type="GO" id="GO:0006955">
    <property type="term" value="P:immune response"/>
    <property type="evidence" value="ECO:0007669"/>
    <property type="project" value="TreeGrafter"/>
</dbReference>
<comment type="subcellular location">
    <subcellularLocation>
        <location evidence="1">Cell membrane</location>
        <topology evidence="1">Single-pass type I membrane protein</topology>
    </subcellularLocation>
    <subcellularLocation>
        <location evidence="2">Endosome membrane</location>
    </subcellularLocation>
</comment>
<dbReference type="GO" id="GO:0010008">
    <property type="term" value="C:endosome membrane"/>
    <property type="evidence" value="ECO:0007669"/>
    <property type="project" value="UniProtKB-SubCell"/>
</dbReference>
<dbReference type="PANTHER" id="PTHR16675:SF146">
    <property type="entry name" value="T-CELL SURFACE GLYCOPROTEIN CD1E, MEMBRANE-ASSOCIATED"/>
    <property type="match status" value="1"/>
</dbReference>
<dbReference type="InterPro" id="IPR003597">
    <property type="entry name" value="Ig_C1-set"/>
</dbReference>
<feature type="domain" description="Ig-like" evidence="10">
    <location>
        <begin position="195"/>
        <end position="295"/>
    </location>
</feature>
<evidence type="ECO:0000313" key="11">
    <source>
        <dbReference type="EMBL" id="KAF6412876.1"/>
    </source>
</evidence>
<keyword evidence="5 8" id="KW-0472">Membrane</keyword>
<proteinExistence type="predicted"/>
<evidence type="ECO:0000259" key="10">
    <source>
        <dbReference type="PROSITE" id="PS50835"/>
    </source>
</evidence>
<dbReference type="GO" id="GO:0030884">
    <property type="term" value="F:exogenous lipid antigen binding"/>
    <property type="evidence" value="ECO:0007669"/>
    <property type="project" value="TreeGrafter"/>
</dbReference>
<organism evidence="11 12">
    <name type="scientific">Molossus molossus</name>
    <name type="common">Pallas' mastiff bat</name>
    <name type="synonym">Vespertilio molossus</name>
    <dbReference type="NCBI Taxonomy" id="27622"/>
    <lineage>
        <taxon>Eukaryota</taxon>
        <taxon>Metazoa</taxon>
        <taxon>Chordata</taxon>
        <taxon>Craniata</taxon>
        <taxon>Vertebrata</taxon>
        <taxon>Euteleostomi</taxon>
        <taxon>Mammalia</taxon>
        <taxon>Eutheria</taxon>
        <taxon>Laurasiatheria</taxon>
        <taxon>Chiroptera</taxon>
        <taxon>Yangochiroptera</taxon>
        <taxon>Molossidae</taxon>
        <taxon>Molossus</taxon>
    </lineage>
</organism>
<feature type="transmembrane region" description="Helical" evidence="8">
    <location>
        <begin position="308"/>
        <end position="329"/>
    </location>
</feature>
<evidence type="ECO:0000256" key="3">
    <source>
        <dbReference type="ARBA" id="ARBA00022753"/>
    </source>
</evidence>
<accession>A0A7J8CPW2</accession>
<dbReference type="FunCoup" id="A0A7J8CPW2">
    <property type="interactions" value="1"/>
</dbReference>
<dbReference type="GO" id="GO:0009897">
    <property type="term" value="C:external side of plasma membrane"/>
    <property type="evidence" value="ECO:0007669"/>
    <property type="project" value="TreeGrafter"/>
</dbReference>
<dbReference type="Gene3D" id="3.30.500.10">
    <property type="entry name" value="MHC class I-like antigen recognition-like"/>
    <property type="match status" value="1"/>
</dbReference>
<dbReference type="Pfam" id="PF07654">
    <property type="entry name" value="C1-set"/>
    <property type="match status" value="1"/>
</dbReference>
<dbReference type="InterPro" id="IPR011162">
    <property type="entry name" value="MHC_I/II-like_Ag-recog"/>
</dbReference>
<dbReference type="Gene3D" id="2.60.40.10">
    <property type="entry name" value="Immunoglobulins"/>
    <property type="match status" value="1"/>
</dbReference>
<dbReference type="InterPro" id="IPR013783">
    <property type="entry name" value="Ig-like_fold"/>
</dbReference>
<dbReference type="InParanoid" id="A0A7J8CPW2"/>
<dbReference type="InterPro" id="IPR050208">
    <property type="entry name" value="MHC_class-I_related"/>
</dbReference>
<dbReference type="PANTHER" id="PTHR16675">
    <property type="entry name" value="MHC CLASS I-RELATED"/>
    <property type="match status" value="1"/>
</dbReference>
<dbReference type="InterPro" id="IPR011161">
    <property type="entry name" value="MHC_I-like_Ag-recog"/>
</dbReference>
<dbReference type="OrthoDB" id="8890485at2759"/>
<feature type="chain" id="PRO_5029629917" evidence="9">
    <location>
        <begin position="22"/>
        <end position="392"/>
    </location>
</feature>
<dbReference type="GO" id="GO:0030883">
    <property type="term" value="F:endogenous lipid antigen binding"/>
    <property type="evidence" value="ECO:0007669"/>
    <property type="project" value="TreeGrafter"/>
</dbReference>
<evidence type="ECO:0000256" key="2">
    <source>
        <dbReference type="ARBA" id="ARBA00004608"/>
    </source>
</evidence>
<protein>
    <submittedName>
        <fullName evidence="11">CD1e molecule</fullName>
    </submittedName>
</protein>
<comment type="caution">
    <text evidence="11">The sequence shown here is derived from an EMBL/GenBank/DDBJ whole genome shotgun (WGS) entry which is preliminary data.</text>
</comment>
<dbReference type="Pfam" id="PF16497">
    <property type="entry name" value="MHC_I_3"/>
    <property type="match status" value="1"/>
</dbReference>
<gene>
    <name evidence="11" type="ORF">HJG59_002426</name>
</gene>
<dbReference type="FunFam" id="3.30.500.10:FF:000002">
    <property type="entry name" value="Antigen-presenting glycoprotein CD1d1"/>
    <property type="match status" value="1"/>
</dbReference>
<dbReference type="GO" id="GO:0001916">
    <property type="term" value="P:positive regulation of T cell mediated cytotoxicity"/>
    <property type="evidence" value="ECO:0007669"/>
    <property type="project" value="TreeGrafter"/>
</dbReference>
<evidence type="ECO:0000256" key="6">
    <source>
        <dbReference type="ARBA" id="ARBA00023180"/>
    </source>
</evidence>
<dbReference type="GO" id="GO:0071723">
    <property type="term" value="F:lipopeptide binding"/>
    <property type="evidence" value="ECO:0007669"/>
    <property type="project" value="TreeGrafter"/>
</dbReference>
<dbReference type="SUPFAM" id="SSF54452">
    <property type="entry name" value="MHC antigen-recognition domain"/>
    <property type="match status" value="1"/>
</dbReference>
<keyword evidence="8" id="KW-1133">Transmembrane helix</keyword>